<dbReference type="PROSITE" id="PS00189">
    <property type="entry name" value="LIPOYL"/>
    <property type="match status" value="1"/>
</dbReference>
<evidence type="ECO:0000256" key="4">
    <source>
        <dbReference type="PIRSR" id="PIRSR617453-50"/>
    </source>
</evidence>
<evidence type="ECO:0000313" key="7">
    <source>
        <dbReference type="Proteomes" id="UP000422989"/>
    </source>
</evidence>
<dbReference type="CDD" id="cd06848">
    <property type="entry name" value="GCS_H"/>
    <property type="match status" value="1"/>
</dbReference>
<dbReference type="Gene3D" id="2.40.50.100">
    <property type="match status" value="1"/>
</dbReference>
<evidence type="ECO:0000259" key="5">
    <source>
        <dbReference type="PROSITE" id="PS50968"/>
    </source>
</evidence>
<comment type="similarity">
    <text evidence="1 3">Belongs to the GcvH family.</text>
</comment>
<dbReference type="Proteomes" id="UP000422989">
    <property type="component" value="Chromosome"/>
</dbReference>
<dbReference type="InterPro" id="IPR033753">
    <property type="entry name" value="GCV_H/Fam206"/>
</dbReference>
<reference evidence="6 7" key="1">
    <citation type="submission" date="2018-09" db="EMBL/GenBank/DDBJ databases">
        <title>Whole genome sequencing of Microbacterium oryzae strain MB-10T.</title>
        <authorList>
            <person name="Das S.K."/>
        </authorList>
    </citation>
    <scope>NUCLEOTIDE SEQUENCE [LARGE SCALE GENOMIC DNA]</scope>
    <source>
        <strain evidence="6 7">MB-10</strain>
    </source>
</reference>
<dbReference type="EMBL" id="CP032550">
    <property type="protein sequence ID" value="QGU26502.1"/>
    <property type="molecule type" value="Genomic_DNA"/>
</dbReference>
<dbReference type="InterPro" id="IPR003016">
    <property type="entry name" value="2-oxoA_DH_lipoyl-BS"/>
</dbReference>
<dbReference type="GO" id="GO:0005960">
    <property type="term" value="C:glycine cleavage complex"/>
    <property type="evidence" value="ECO:0007669"/>
    <property type="project" value="InterPro"/>
</dbReference>
<dbReference type="PANTHER" id="PTHR11715:SF3">
    <property type="entry name" value="GLYCINE CLEAVAGE SYSTEM H PROTEIN-RELATED"/>
    <property type="match status" value="1"/>
</dbReference>
<evidence type="ECO:0000256" key="3">
    <source>
        <dbReference type="HAMAP-Rule" id="MF_00272"/>
    </source>
</evidence>
<dbReference type="InterPro" id="IPR000089">
    <property type="entry name" value="Biotin_lipoyl"/>
</dbReference>
<dbReference type="NCBIfam" id="NF002270">
    <property type="entry name" value="PRK01202.1"/>
    <property type="match status" value="1"/>
</dbReference>
<name>A0A6I6DNW6_9MICO</name>
<comment type="subunit">
    <text evidence="3">The glycine cleavage system is composed of four proteins: P, T, L and H.</text>
</comment>
<dbReference type="KEGG" id="moj:D7D94_01465"/>
<dbReference type="OrthoDB" id="9796712at2"/>
<dbReference type="InterPro" id="IPR002930">
    <property type="entry name" value="GCV_H"/>
</dbReference>
<dbReference type="GO" id="GO:0009249">
    <property type="term" value="P:protein lipoylation"/>
    <property type="evidence" value="ECO:0007669"/>
    <property type="project" value="TreeGrafter"/>
</dbReference>
<dbReference type="AlphaFoldDB" id="A0A6I6DNW6"/>
<dbReference type="InterPro" id="IPR017453">
    <property type="entry name" value="GCV_H_sub"/>
</dbReference>
<dbReference type="GO" id="GO:0005829">
    <property type="term" value="C:cytosol"/>
    <property type="evidence" value="ECO:0007669"/>
    <property type="project" value="TreeGrafter"/>
</dbReference>
<keyword evidence="7" id="KW-1185">Reference proteome</keyword>
<dbReference type="SUPFAM" id="SSF51230">
    <property type="entry name" value="Single hybrid motif"/>
    <property type="match status" value="1"/>
</dbReference>
<comment type="cofactor">
    <cofactor evidence="3">
        <name>(R)-lipoate</name>
        <dbReference type="ChEBI" id="CHEBI:83088"/>
    </cofactor>
    <text evidence="3">Binds 1 lipoyl cofactor covalently.</text>
</comment>
<dbReference type="RefSeq" id="WP_156240899.1">
    <property type="nucleotide sequence ID" value="NZ_BAAAZL010000002.1"/>
</dbReference>
<dbReference type="PANTHER" id="PTHR11715">
    <property type="entry name" value="GLYCINE CLEAVAGE SYSTEM H PROTEIN"/>
    <property type="match status" value="1"/>
</dbReference>
<dbReference type="InterPro" id="IPR011053">
    <property type="entry name" value="Single_hybrid_motif"/>
</dbReference>
<dbReference type="HAMAP" id="MF_00272">
    <property type="entry name" value="GcvH"/>
    <property type="match status" value="1"/>
</dbReference>
<evidence type="ECO:0000313" key="6">
    <source>
        <dbReference type="EMBL" id="QGU26502.1"/>
    </source>
</evidence>
<protein>
    <recommendedName>
        <fullName evidence="3">Glycine cleavage system H protein</fullName>
    </recommendedName>
</protein>
<feature type="modified residue" description="N6-lipoyllysine" evidence="3 4">
    <location>
        <position position="63"/>
    </location>
</feature>
<keyword evidence="2 3" id="KW-0450">Lipoyl</keyword>
<sequence length="126" mass="13254">MTDLNALLYTPEHEWIRIDDDIATIGITDYAADQLGDVVYVDLPQAGAAVTAGQVMGEIESTKSVSELYAPVDGTVVEVNEAVDADPDTVNASPFEDAWLVKVRLSGAPAGLLDRAAYTALTGAEA</sequence>
<evidence type="ECO:0000256" key="1">
    <source>
        <dbReference type="ARBA" id="ARBA00009249"/>
    </source>
</evidence>
<dbReference type="Pfam" id="PF01597">
    <property type="entry name" value="GCV_H"/>
    <property type="match status" value="1"/>
</dbReference>
<comment type="function">
    <text evidence="3">The glycine cleavage system catalyzes the degradation of glycine. The H protein shuttles the methylamine group of glycine from the P protein to the T protein.</text>
</comment>
<accession>A0A6I6DNW6</accession>
<organism evidence="6 7">
    <name type="scientific">Microbacterium oryzae</name>
    <dbReference type="NCBI Taxonomy" id="743009"/>
    <lineage>
        <taxon>Bacteria</taxon>
        <taxon>Bacillati</taxon>
        <taxon>Actinomycetota</taxon>
        <taxon>Actinomycetes</taxon>
        <taxon>Micrococcales</taxon>
        <taxon>Microbacteriaceae</taxon>
        <taxon>Microbacterium</taxon>
    </lineage>
</organism>
<gene>
    <name evidence="3 6" type="primary">gcvH</name>
    <name evidence="6" type="ORF">D7D94_01465</name>
</gene>
<feature type="domain" description="Lipoyl-binding" evidence="5">
    <location>
        <begin position="22"/>
        <end position="104"/>
    </location>
</feature>
<dbReference type="GO" id="GO:0019464">
    <property type="term" value="P:glycine decarboxylation via glycine cleavage system"/>
    <property type="evidence" value="ECO:0007669"/>
    <property type="project" value="UniProtKB-UniRule"/>
</dbReference>
<proteinExistence type="inferred from homology"/>
<dbReference type="NCBIfam" id="TIGR00527">
    <property type="entry name" value="gcvH"/>
    <property type="match status" value="1"/>
</dbReference>
<evidence type="ECO:0000256" key="2">
    <source>
        <dbReference type="ARBA" id="ARBA00022823"/>
    </source>
</evidence>
<dbReference type="PROSITE" id="PS50968">
    <property type="entry name" value="BIOTINYL_LIPOYL"/>
    <property type="match status" value="1"/>
</dbReference>